<dbReference type="STRING" id="35755.UL82_00945"/>
<organism evidence="2 3">
    <name type="scientific">Corynebacterium kutscheri</name>
    <dbReference type="NCBI Taxonomy" id="35755"/>
    <lineage>
        <taxon>Bacteria</taxon>
        <taxon>Bacillati</taxon>
        <taxon>Actinomycetota</taxon>
        <taxon>Actinomycetes</taxon>
        <taxon>Mycobacteriales</taxon>
        <taxon>Corynebacteriaceae</taxon>
        <taxon>Corynebacterium</taxon>
    </lineage>
</organism>
<dbReference type="InterPro" id="IPR059050">
    <property type="entry name" value="Rv3660c_N"/>
</dbReference>
<dbReference type="Proteomes" id="UP000033457">
    <property type="component" value="Chromosome"/>
</dbReference>
<dbReference type="NCBIfam" id="TIGR03815">
    <property type="entry name" value="CpaE_hom_Actino"/>
    <property type="match status" value="1"/>
</dbReference>
<name>A0A0F6QY89_9CORY</name>
<keyword evidence="2" id="KW-0347">Helicase</keyword>
<dbReference type="GO" id="GO:0005524">
    <property type="term" value="F:ATP binding"/>
    <property type="evidence" value="ECO:0007669"/>
    <property type="project" value="TreeGrafter"/>
</dbReference>
<proteinExistence type="predicted"/>
<dbReference type="SUPFAM" id="SSF52540">
    <property type="entry name" value="P-loop containing nucleoside triphosphate hydrolases"/>
    <property type="match status" value="1"/>
</dbReference>
<dbReference type="GO" id="GO:0009898">
    <property type="term" value="C:cytoplasmic side of plasma membrane"/>
    <property type="evidence" value="ECO:0007669"/>
    <property type="project" value="TreeGrafter"/>
</dbReference>
<evidence type="ECO:0000259" key="1">
    <source>
        <dbReference type="Pfam" id="PF26563"/>
    </source>
</evidence>
<keyword evidence="3" id="KW-1185">Reference proteome</keyword>
<dbReference type="PANTHER" id="PTHR43384:SF11">
    <property type="entry name" value="SEPTUM SITE DETERMINING PROTEIN"/>
    <property type="match status" value="1"/>
</dbReference>
<dbReference type="InterPro" id="IPR027417">
    <property type="entry name" value="P-loop_NTPase"/>
</dbReference>
<dbReference type="GO" id="GO:0051782">
    <property type="term" value="P:negative regulation of cell division"/>
    <property type="evidence" value="ECO:0007669"/>
    <property type="project" value="TreeGrafter"/>
</dbReference>
<keyword evidence="2" id="KW-0378">Hydrolase</keyword>
<sequence length="328" mass="35202">MAITDPIIHPEAAHIIAASGHNVIDSIDPREMTRHAHRVAALLVDATTAAHAATLPINTRIFLLYPETEEIDWKLVATMRADGAFILPAQSPELLAALSENPQHTGTKGSVIVVVSATGGAGCSTCAAWLSTVIPNAVLLDADAYSGGLDLLLGIEDRVGVRWGDLNFLSGGINPEDLLKALPHHEQTRVLTISRTGDHGLGCDQVLAAINCLREHCNVVVDTPVKYVEEIADASDITIVLVPAELRPVAAASRLIQVLRSRRVETVVLVRNRSWAGLSEQEVAHYIDHEVLGVIKHEKRLVKAVENTGLPAASKEIRSLCDLIHNAA</sequence>
<dbReference type="GO" id="GO:0005829">
    <property type="term" value="C:cytosol"/>
    <property type="evidence" value="ECO:0007669"/>
    <property type="project" value="TreeGrafter"/>
</dbReference>
<dbReference type="Pfam" id="PF26563">
    <property type="entry name" value="Rv3660c_N"/>
    <property type="match status" value="1"/>
</dbReference>
<dbReference type="InterPro" id="IPR022521">
    <property type="entry name" value="Rv3660c"/>
</dbReference>
<reference evidence="2 3" key="1">
    <citation type="journal article" date="2015" name="Genome Announc.">
        <title>Complete Genome Sequence of Corynebacterium kutscheri DSM 20755, a Corynebacterial Type Strain with Remarkably Low G+C Content of Chromosomal DNA.</title>
        <authorList>
            <person name="Ruckert C."/>
            <person name="Albersmeier A."/>
            <person name="Winkler A."/>
            <person name="Tauch A."/>
        </authorList>
    </citation>
    <scope>NUCLEOTIDE SEQUENCE [LARGE SCALE GENOMIC DNA]</scope>
    <source>
        <strain evidence="2 3">DSM 20755</strain>
    </source>
</reference>
<dbReference type="KEGG" id="cku:UL82_00945"/>
<protein>
    <submittedName>
        <fullName evidence="2">Helicase/secretion neighborhood CpaE-like protein</fullName>
    </submittedName>
</protein>
<evidence type="ECO:0000313" key="2">
    <source>
        <dbReference type="EMBL" id="AKE40422.1"/>
    </source>
</evidence>
<gene>
    <name evidence="2" type="ORF">UL82_00945</name>
</gene>
<keyword evidence="2" id="KW-0067">ATP-binding</keyword>
<dbReference type="PANTHER" id="PTHR43384">
    <property type="entry name" value="SEPTUM SITE-DETERMINING PROTEIN MIND HOMOLOG, CHLOROPLASTIC-RELATED"/>
    <property type="match status" value="1"/>
</dbReference>
<feature type="domain" description="Rv3660c-like CheY-like N-terminal" evidence="1">
    <location>
        <begin position="3"/>
        <end position="104"/>
    </location>
</feature>
<dbReference type="HOGENOM" id="CLU_042654_1_0_11"/>
<accession>A0A0F6QY89</accession>
<dbReference type="EMBL" id="CP011312">
    <property type="protein sequence ID" value="AKE40422.1"/>
    <property type="molecule type" value="Genomic_DNA"/>
</dbReference>
<dbReference type="GO" id="GO:0016887">
    <property type="term" value="F:ATP hydrolysis activity"/>
    <property type="evidence" value="ECO:0007669"/>
    <property type="project" value="TreeGrafter"/>
</dbReference>
<dbReference type="AlphaFoldDB" id="A0A0F6QY89"/>
<keyword evidence="2" id="KW-0547">Nucleotide-binding</keyword>
<evidence type="ECO:0000313" key="3">
    <source>
        <dbReference type="Proteomes" id="UP000033457"/>
    </source>
</evidence>
<dbReference type="Gene3D" id="3.40.50.300">
    <property type="entry name" value="P-loop containing nucleotide triphosphate hydrolases"/>
    <property type="match status" value="1"/>
</dbReference>
<dbReference type="InterPro" id="IPR050625">
    <property type="entry name" value="ParA/MinD_ATPase"/>
</dbReference>
<dbReference type="GO" id="GO:0004386">
    <property type="term" value="F:helicase activity"/>
    <property type="evidence" value="ECO:0007669"/>
    <property type="project" value="UniProtKB-KW"/>
</dbReference>